<reference evidence="5 6" key="1">
    <citation type="journal article" date="2020" name="bioRxiv">
        <title>Metabolic contributions of an alphaproteobacterial endosymbiont in the apicomplexan Cardiosporidium cionae.</title>
        <authorList>
            <person name="Hunter E.S."/>
            <person name="Paight C.J."/>
            <person name="Lane C.E."/>
        </authorList>
    </citation>
    <scope>NUCLEOTIDE SEQUENCE [LARGE SCALE GENOMIC DNA]</scope>
    <source>
        <strain evidence="5">ESH_2018</strain>
    </source>
</reference>
<protein>
    <submittedName>
        <fullName evidence="5">5'-3' exonuclease, N-terminal resolvase family domain-containing protein</fullName>
    </submittedName>
</protein>
<dbReference type="Gene3D" id="1.10.150.20">
    <property type="entry name" value="5' to 3' exonuclease, C-terminal subdomain"/>
    <property type="match status" value="1"/>
</dbReference>
<dbReference type="InterPro" id="IPR002421">
    <property type="entry name" value="5-3_exonuclease"/>
</dbReference>
<dbReference type="InterPro" id="IPR029060">
    <property type="entry name" value="PIN-like_dom_sf"/>
</dbReference>
<keyword evidence="6" id="KW-1185">Reference proteome</keyword>
<evidence type="ECO:0000313" key="5">
    <source>
        <dbReference type="EMBL" id="KAF8817680.1"/>
    </source>
</evidence>
<dbReference type="Pfam" id="PF02739">
    <property type="entry name" value="5_3_exonuc_N"/>
    <property type="match status" value="1"/>
</dbReference>
<sequence length="212" mass="23808">MRFPTTHLLVVFDGFHSSAPRKKLYPDYKAQRLPPSQSLSSQIQLIKELCILANYPFLCIAQHEADDVIASVVHTFCNQEKKKFTSFSSTEISSQLPLKSSTEKAGYIDSFTINHPEILYIDVVTSDKDLVPLLQYTRGSSGESYPKVSILQPHKHFRTLTVDIVQKEWGLQPNQVPDFLAMVGDSTDNIPGIPSIGPKTALKLLEKYKSLQ</sequence>
<organism evidence="5 6">
    <name type="scientific">Cardiosporidium cionae</name>
    <dbReference type="NCBI Taxonomy" id="476202"/>
    <lineage>
        <taxon>Eukaryota</taxon>
        <taxon>Sar</taxon>
        <taxon>Alveolata</taxon>
        <taxon>Apicomplexa</taxon>
        <taxon>Aconoidasida</taxon>
        <taxon>Nephromycida</taxon>
        <taxon>Cardiosporidium</taxon>
    </lineage>
</organism>
<keyword evidence="3" id="KW-0238">DNA-binding</keyword>
<dbReference type="SUPFAM" id="SSF47807">
    <property type="entry name" value="5' to 3' exonuclease, C-terminal subdomain"/>
    <property type="match status" value="1"/>
</dbReference>
<dbReference type="InterPro" id="IPR036279">
    <property type="entry name" value="5-3_exonuclease_C_sf"/>
</dbReference>
<keyword evidence="1" id="KW-0540">Nuclease</keyword>
<gene>
    <name evidence="5" type="ORF">IE077_001281</name>
</gene>
<feature type="non-terminal residue" evidence="5">
    <location>
        <position position="212"/>
    </location>
</feature>
<dbReference type="SMART" id="SM00475">
    <property type="entry name" value="53EXOc"/>
    <property type="match status" value="1"/>
</dbReference>
<feature type="domain" description="5'-3' exonuclease" evidence="4">
    <location>
        <begin position="1"/>
        <end position="212"/>
    </location>
</feature>
<evidence type="ECO:0000259" key="4">
    <source>
        <dbReference type="SMART" id="SM00475"/>
    </source>
</evidence>
<evidence type="ECO:0000256" key="2">
    <source>
        <dbReference type="ARBA" id="ARBA00022801"/>
    </source>
</evidence>
<keyword evidence="5" id="KW-0269">Exonuclease</keyword>
<dbReference type="InterPro" id="IPR038969">
    <property type="entry name" value="FEN"/>
</dbReference>
<proteinExistence type="predicted"/>
<comment type="caution">
    <text evidence="5">The sequence shown here is derived from an EMBL/GenBank/DDBJ whole genome shotgun (WGS) entry which is preliminary data.</text>
</comment>
<dbReference type="PANTHER" id="PTHR42646">
    <property type="entry name" value="FLAP ENDONUCLEASE XNI"/>
    <property type="match status" value="1"/>
</dbReference>
<dbReference type="SMART" id="SM00279">
    <property type="entry name" value="HhH2"/>
    <property type="match status" value="1"/>
</dbReference>
<evidence type="ECO:0000256" key="1">
    <source>
        <dbReference type="ARBA" id="ARBA00022722"/>
    </source>
</evidence>
<dbReference type="Gene3D" id="3.40.50.1010">
    <property type="entry name" value="5'-nuclease"/>
    <property type="match status" value="1"/>
</dbReference>
<dbReference type="InterPro" id="IPR020046">
    <property type="entry name" value="5-3_exonucl_a-hlix_arch_N"/>
</dbReference>
<dbReference type="EMBL" id="JADAQX010002090">
    <property type="protein sequence ID" value="KAF8817680.1"/>
    <property type="molecule type" value="Genomic_DNA"/>
</dbReference>
<keyword evidence="2" id="KW-0378">Hydrolase</keyword>
<dbReference type="PANTHER" id="PTHR42646:SF2">
    <property type="entry name" value="5'-3' EXONUCLEASE FAMILY PROTEIN"/>
    <property type="match status" value="1"/>
</dbReference>
<name>A0ABQ7J3L2_9APIC</name>
<evidence type="ECO:0000313" key="6">
    <source>
        <dbReference type="Proteomes" id="UP000823046"/>
    </source>
</evidence>
<dbReference type="InterPro" id="IPR008918">
    <property type="entry name" value="HhH2"/>
</dbReference>
<evidence type="ECO:0000256" key="3">
    <source>
        <dbReference type="ARBA" id="ARBA00023125"/>
    </source>
</evidence>
<dbReference type="SUPFAM" id="SSF88723">
    <property type="entry name" value="PIN domain-like"/>
    <property type="match status" value="1"/>
</dbReference>
<accession>A0ABQ7J3L2</accession>
<dbReference type="InterPro" id="IPR020045">
    <property type="entry name" value="DNA_polI_H3TH"/>
</dbReference>
<dbReference type="Pfam" id="PF01367">
    <property type="entry name" value="5_3_exonuc"/>
    <property type="match status" value="1"/>
</dbReference>
<dbReference type="Proteomes" id="UP000823046">
    <property type="component" value="Unassembled WGS sequence"/>
</dbReference>
<dbReference type="GO" id="GO:0004527">
    <property type="term" value="F:exonuclease activity"/>
    <property type="evidence" value="ECO:0007669"/>
    <property type="project" value="UniProtKB-KW"/>
</dbReference>
<dbReference type="CDD" id="cd09898">
    <property type="entry name" value="H3TH_53EXO"/>
    <property type="match status" value="1"/>
</dbReference>